<accession>A0A0B6Y0M4</accession>
<proteinExistence type="predicted"/>
<gene>
    <name evidence="1" type="primary">ORF8488</name>
</gene>
<protein>
    <submittedName>
        <fullName evidence="1">Uncharacterized protein</fullName>
    </submittedName>
</protein>
<evidence type="ECO:0000313" key="1">
    <source>
        <dbReference type="EMBL" id="CEK49673.1"/>
    </source>
</evidence>
<organism evidence="1">
    <name type="scientific">Arion vulgaris</name>
    <dbReference type="NCBI Taxonomy" id="1028688"/>
    <lineage>
        <taxon>Eukaryota</taxon>
        <taxon>Metazoa</taxon>
        <taxon>Spiralia</taxon>
        <taxon>Lophotrochozoa</taxon>
        <taxon>Mollusca</taxon>
        <taxon>Gastropoda</taxon>
        <taxon>Heterobranchia</taxon>
        <taxon>Euthyneura</taxon>
        <taxon>Panpulmonata</taxon>
        <taxon>Eupulmonata</taxon>
        <taxon>Stylommatophora</taxon>
        <taxon>Helicina</taxon>
        <taxon>Arionoidea</taxon>
        <taxon>Arionidae</taxon>
        <taxon>Arion</taxon>
    </lineage>
</organism>
<reference evidence="1" key="1">
    <citation type="submission" date="2014-12" db="EMBL/GenBank/DDBJ databases">
        <title>Insight into the proteome of Arion vulgaris.</title>
        <authorList>
            <person name="Aradska J."/>
            <person name="Bulat T."/>
            <person name="Smidak R."/>
            <person name="Sarate P."/>
            <person name="Gangsoo J."/>
            <person name="Sialana F."/>
            <person name="Bilban M."/>
            <person name="Lubec G."/>
        </authorList>
    </citation>
    <scope>NUCLEOTIDE SEQUENCE</scope>
    <source>
        <tissue evidence="1">Skin</tissue>
    </source>
</reference>
<sequence length="50" mass="6057">MSFKYFYNNQLFTKTFHDLEVKQSRMKVSDDLEVKHSQMKVLDDLEVKQS</sequence>
<dbReference type="EMBL" id="HACG01002808">
    <property type="protein sequence ID" value="CEK49673.1"/>
    <property type="molecule type" value="Transcribed_RNA"/>
</dbReference>
<feature type="non-terminal residue" evidence="1">
    <location>
        <position position="50"/>
    </location>
</feature>
<name>A0A0B6Y0M4_9EUPU</name>
<dbReference type="AlphaFoldDB" id="A0A0B6Y0M4"/>